<evidence type="ECO:0000313" key="5">
    <source>
        <dbReference type="Proteomes" id="UP000014107"/>
    </source>
</evidence>
<feature type="domain" description="Treble clef zinc finger" evidence="1">
    <location>
        <begin position="958"/>
        <end position="1012"/>
    </location>
</feature>
<feature type="domain" description="Treble clef zinc finger" evidence="1">
    <location>
        <begin position="97"/>
        <end position="148"/>
    </location>
</feature>
<accession>A0AAV3J3L2</accession>
<feature type="domain" description="Treble clef zinc finger" evidence="1">
    <location>
        <begin position="746"/>
        <end position="804"/>
    </location>
</feature>
<feature type="domain" description="Treble clef zinc finger" evidence="1">
    <location>
        <begin position="595"/>
        <end position="650"/>
    </location>
</feature>
<reference evidence="2 4" key="1">
    <citation type="submission" date="2013-03" db="EMBL/GenBank/DDBJ databases">
        <title>The Genome Sequence of Enterococcus avium ATCC_14025 (Illumina only assembly).</title>
        <authorList>
            <consortium name="The Broad Institute Genomics Platform"/>
            <consortium name="The Broad Institute Genome Sequencing Center for Infectious Disease"/>
            <person name="Earl A."/>
            <person name="Russ C."/>
            <person name="Gilmore M."/>
            <person name="Surin D."/>
            <person name="Walker B."/>
            <person name="Young S."/>
            <person name="Zeng Q."/>
            <person name="Gargeya S."/>
            <person name="Fitzgerald M."/>
            <person name="Haas B."/>
            <person name="Abouelleil A."/>
            <person name="Allen A.W."/>
            <person name="Alvarado L."/>
            <person name="Arachchi H.M."/>
            <person name="Berlin A.M."/>
            <person name="Chapman S.B."/>
            <person name="Gainer-Dewar J."/>
            <person name="Goldberg J."/>
            <person name="Griggs A."/>
            <person name="Gujja S."/>
            <person name="Hansen M."/>
            <person name="Howarth C."/>
            <person name="Imamovic A."/>
            <person name="Ireland A."/>
            <person name="Larimer J."/>
            <person name="McCowan C."/>
            <person name="Murphy C."/>
            <person name="Pearson M."/>
            <person name="Poon T.W."/>
            <person name="Priest M."/>
            <person name="Roberts A."/>
            <person name="Saif S."/>
            <person name="Shea T."/>
            <person name="Sisk P."/>
            <person name="Sykes S."/>
            <person name="Wortman J."/>
            <person name="Nusbaum C."/>
            <person name="Birren B."/>
        </authorList>
    </citation>
    <scope>NUCLEOTIDE SEQUENCE [LARGE SCALE GENOMIC DNA]</scope>
    <source>
        <strain evidence="2 4">ATCC 14025</strain>
    </source>
</reference>
<sequence length="1448" mass="169233">MKKQFISLSKKNPEAAKMWAFDLNDKSLSPEKIGAGSDKIVFFRCLKNPNHVFKKRISKMSSYRDGHNVGCIYCGPNAKKAFAGETDLLTIFPEAKKLWDYEKNRGIDPTSLLPKSKKKAYFRCENGHSLLRIIANFSASPSCTECKKEKYKLISRTPNICHFFIPSKNLDIILSEESVSSEKKAIFQCPKCHYEWSWQFSTWLKYALCPCCGFDGENKSEKKNQKIVQKFNIKTLKQIVKNIEDFWDYEKNQGLTPSSVSHGSNKSVWLKCDKGHSFSRKVYSISDNSRKIVVCPYCTNSFSKITPGVNDLFTVCKPAKEMWDHERNQEIKDPTKLSYSSREKAWFNCKNNHSFRKSIITFFKTPECPTCKFEKKSSIQSLKPDLIKFWDYEKMNYLPNEVSVHSKERGFWRCSDCGYEWTQSFCNRREAKKSFCPNCYSDGSCSNNFRSSNPAASNFWLDDKNQGITPDNVTRKSGKKVFLRCPNDESHIFEKTIYSIPEQSPFGCPFCSKVKTVVGQTDFFSCCSKGKRMWDWEKNFDLDPYSLFRNSTNLAWFKCENGHSFSKKIVNFSRCPKCPICITENQKVVSDYPLLLKQWNFTKNAEININSTSPNSKKLVWWFCKKCEYEWQSEIKSRKLSKGECPCCETRIKVVAGKTNLFSIVPELEKYYDYSKNKDLLIEDLSISMNDRIEWKCPECDYEWKSNPSSRYVKICEKYEVKKCPKCVRINRNEFYIKEYPDLISRFLYEKNEISVFTADKIQLNKEYWWKCVNGCKREFRSTIPSMVRSQNSVYKGCPYCSGKTVSIDNNFAVLHPDLMDEFSPDNLMDPYNIAEFSSKKAKWICRNNSEHVWFAPFQRRAIGEGNCNLCRNYHYGKMFYKEHPELKKYFDTDKNERDFSSYTNKSNDIVWWKCDEGHSFKRQLYNFKDDETFKCPICENSIVVSGINSLCDTKPELSKEWSKNNTRPAEEYSDTSVYSVLWECPDCKGEYSQVIRNRDFGDDSCPYCSNKKGLLGLNTIVDMKPKLISEWSTNNEQSIEKYSYKSLFAALWICSDCKGEFSAPIKDRDFGDKKCPYCSNRAALNGYNTLNDVKPELVPEWSANNTREIFEFSFMSNYRAWWTCENCSGDFQYEIRRRYFGDDACPYCSNRIPLEGFNTIQAVKPELVNEYSDSNERDISEFTFQSVYWVLWTCQRCENDYPASIKKREYNDNSCPYCNNRKPLKGLNTVADLKPGLLSEWSINNEGTATDYLYNSSYFVLWECSECHGEYSHSIRDQECGDDSCPYCNNRKLLKGLNTVADLKPELLSEWSINNEGAATDYLYSSTQAALWVCSKCSGEYSHSIRDRECDDDSCPYCANRKALIGFNTFEVVYPELLPFWDYINNYLLTDPSIILPKYDENVWWICEHNKDHKYLMSPKRRINFQKRKKEPCTFCKGLRRKKRHFI</sequence>
<evidence type="ECO:0000313" key="4">
    <source>
        <dbReference type="Proteomes" id="UP000014104"/>
    </source>
</evidence>
<reference evidence="3 5" key="2">
    <citation type="submission" date="2013-03" db="EMBL/GenBank/DDBJ databases">
        <title>The Genome Sequence of Enterococcus avium ATCC_14025 (PacBio/Illumina hybrid assembly).</title>
        <authorList>
            <consortium name="The Broad Institute Genomics Platform"/>
            <consortium name="The Broad Institute Genome Sequencing Center for Infectious Disease"/>
            <person name="Earl A."/>
            <person name="Russ C."/>
            <person name="Gilmore M."/>
            <person name="Surin D."/>
            <person name="Walker B."/>
            <person name="Young S."/>
            <person name="Zeng Q."/>
            <person name="Gargeya S."/>
            <person name="Fitzgerald M."/>
            <person name="Haas B."/>
            <person name="Abouelleil A."/>
            <person name="Allen A.W."/>
            <person name="Alvarado L."/>
            <person name="Arachchi H.M."/>
            <person name="Berlin A.M."/>
            <person name="Chapman S.B."/>
            <person name="Gainer-Dewar J."/>
            <person name="Goldberg J."/>
            <person name="Griggs A."/>
            <person name="Gujja S."/>
            <person name="Hansen M."/>
            <person name="Howarth C."/>
            <person name="Imamovic A."/>
            <person name="Ireland A."/>
            <person name="Larimer J."/>
            <person name="McCowan C."/>
            <person name="Murphy C."/>
            <person name="Pearson M."/>
            <person name="Poon T.W."/>
            <person name="Priest M."/>
            <person name="Roberts A."/>
            <person name="Saif S."/>
            <person name="Shea T."/>
            <person name="Sisk P."/>
            <person name="Sykes S."/>
            <person name="Wortman J."/>
            <person name="Nusbaum C."/>
            <person name="Birren B."/>
        </authorList>
    </citation>
    <scope>NUCLEOTIDE SEQUENCE [LARGE SCALE GENOMIC DNA]</scope>
    <source>
        <strain evidence="3 5">ATCC 14025</strain>
    </source>
</reference>
<dbReference type="EMBL" id="AHYV01000005">
    <property type="protein sequence ID" value="EOT51197.1"/>
    <property type="molecule type" value="Genomic_DNA"/>
</dbReference>
<feature type="domain" description="Treble clef zinc finger" evidence="1">
    <location>
        <begin position="1380"/>
        <end position="1439"/>
    </location>
</feature>
<feature type="domain" description="Treble clef zinc finger" evidence="1">
    <location>
        <begin position="819"/>
        <end position="873"/>
    </location>
</feature>
<feature type="domain" description="Treble clef zinc finger" evidence="1">
    <location>
        <begin position="246"/>
        <end position="300"/>
    </location>
</feature>
<dbReference type="Proteomes" id="UP000014107">
    <property type="component" value="Unassembled WGS sequence"/>
</dbReference>
<name>A0AAV3J3L2_ENTAV</name>
<feature type="domain" description="Treble clef zinc finger" evidence="1">
    <location>
        <begin position="1028"/>
        <end position="1082"/>
    </location>
</feature>
<dbReference type="EMBL" id="ASWL01000002">
    <property type="protein sequence ID" value="EOU23494.1"/>
    <property type="molecule type" value="Genomic_DNA"/>
</dbReference>
<feature type="domain" description="Treble clef zinc finger" evidence="1">
    <location>
        <begin position="1168"/>
        <end position="1222"/>
    </location>
</feature>
<protein>
    <recommendedName>
        <fullName evidence="1">Treble clef zinc finger domain-containing protein</fullName>
    </recommendedName>
</protein>
<dbReference type="PANTHER" id="PTHR37317">
    <property type="entry name" value="BLR8090 PROTEIN"/>
    <property type="match status" value="1"/>
</dbReference>
<organism evidence="3 5">
    <name type="scientific">Enterococcus avium ATCC 14025</name>
    <dbReference type="NCBI Taxonomy" id="1140002"/>
    <lineage>
        <taxon>Bacteria</taxon>
        <taxon>Bacillati</taxon>
        <taxon>Bacillota</taxon>
        <taxon>Bacilli</taxon>
        <taxon>Lactobacillales</taxon>
        <taxon>Enterococcaceae</taxon>
        <taxon>Enterococcus</taxon>
    </lineage>
</organism>
<feature type="domain" description="Treble clef zinc finger" evidence="1">
    <location>
        <begin position="1238"/>
        <end position="1292"/>
    </location>
</feature>
<dbReference type="InterPro" id="IPR025487">
    <property type="entry name" value="DUF4379"/>
</dbReference>
<feature type="domain" description="Treble clef zinc finger" evidence="1">
    <location>
        <begin position="889"/>
        <end position="941"/>
    </location>
</feature>
<feature type="domain" description="Treble clef zinc finger" evidence="1">
    <location>
        <begin position="460"/>
        <end position="513"/>
    </location>
</feature>
<feature type="domain" description="Treble clef zinc finger" evidence="1">
    <location>
        <begin position="670"/>
        <end position="728"/>
    </location>
</feature>
<proteinExistence type="predicted"/>
<feature type="domain" description="Treble clef zinc finger" evidence="1">
    <location>
        <begin position="322"/>
        <end position="372"/>
    </location>
</feature>
<dbReference type="Pfam" id="PF14311">
    <property type="entry name" value="DUF4379"/>
    <property type="match status" value="18"/>
</dbReference>
<dbReference type="Proteomes" id="UP000014104">
    <property type="component" value="Unassembled WGS sequence"/>
</dbReference>
<feature type="domain" description="Treble clef zinc finger" evidence="1">
    <location>
        <begin position="533"/>
        <end position="581"/>
    </location>
</feature>
<evidence type="ECO:0000313" key="2">
    <source>
        <dbReference type="EMBL" id="EOT51197.1"/>
    </source>
</evidence>
<dbReference type="PANTHER" id="PTHR37317:SF1">
    <property type="entry name" value="ZINC-RIBBON DOMAIN-CONTAINING PROTEIN-RELATED"/>
    <property type="match status" value="1"/>
</dbReference>
<keyword evidence="4" id="KW-1185">Reference proteome</keyword>
<feature type="domain" description="Treble clef zinc finger" evidence="1">
    <location>
        <begin position="386"/>
        <end position="440"/>
    </location>
</feature>
<dbReference type="RefSeq" id="WP_016178394.1">
    <property type="nucleotide sequence ID" value="NZ_KE136357.1"/>
</dbReference>
<feature type="domain" description="Treble clef zinc finger" evidence="1">
    <location>
        <begin position="1099"/>
        <end position="1152"/>
    </location>
</feature>
<evidence type="ECO:0000259" key="1">
    <source>
        <dbReference type="Pfam" id="PF14311"/>
    </source>
</evidence>
<comment type="caution">
    <text evidence="3">The sequence shown here is derived from an EMBL/GenBank/DDBJ whole genome shotgun (WGS) entry which is preliminary data.</text>
</comment>
<feature type="domain" description="Treble clef zinc finger" evidence="1">
    <location>
        <begin position="1308"/>
        <end position="1362"/>
    </location>
</feature>
<evidence type="ECO:0000313" key="3">
    <source>
        <dbReference type="EMBL" id="EOU23494.1"/>
    </source>
</evidence>
<gene>
    <name evidence="3" type="ORF">I570_01358</name>
    <name evidence="2" type="ORF">OMU_00527</name>
</gene>